<dbReference type="eggNOG" id="COG1216">
    <property type="taxonomic scope" value="Bacteria"/>
</dbReference>
<feature type="domain" description="Glycosyltransferase 2-like" evidence="1">
    <location>
        <begin position="8"/>
        <end position="118"/>
    </location>
</feature>
<evidence type="ECO:0000259" key="1">
    <source>
        <dbReference type="Pfam" id="PF00535"/>
    </source>
</evidence>
<dbReference type="EMBL" id="AFBN01000009">
    <property type="protein sequence ID" value="EGF59391.1"/>
    <property type="molecule type" value="Genomic_DNA"/>
</dbReference>
<dbReference type="AlphaFoldDB" id="F3PP23"/>
<dbReference type="STRING" id="763034.HMPREF9446_00463"/>
<reference evidence="2 3" key="1">
    <citation type="submission" date="2011-02" db="EMBL/GenBank/DDBJ databases">
        <authorList>
            <person name="Weinstock G."/>
            <person name="Sodergren E."/>
            <person name="Clifton S."/>
            <person name="Fulton L."/>
            <person name="Fulton B."/>
            <person name="Courtney L."/>
            <person name="Fronick C."/>
            <person name="Harrison M."/>
            <person name="Strong C."/>
            <person name="Farmer C."/>
            <person name="Delahaunty K."/>
            <person name="Markovic C."/>
            <person name="Hall O."/>
            <person name="Minx P."/>
            <person name="Tomlinson C."/>
            <person name="Mitreva M."/>
            <person name="Hou S."/>
            <person name="Chen J."/>
            <person name="Wollam A."/>
            <person name="Pepin K.H."/>
            <person name="Johnson M."/>
            <person name="Bhonagiri V."/>
            <person name="Zhang X."/>
            <person name="Suruliraj S."/>
            <person name="Warren W."/>
            <person name="Chinwalla A."/>
            <person name="Mardis E.R."/>
            <person name="Wilson R.K."/>
        </authorList>
    </citation>
    <scope>NUCLEOTIDE SEQUENCE [LARGE SCALE GENOMIC DNA]</scope>
    <source>
        <strain evidence="2 3">YIT 12057</strain>
    </source>
</reference>
<keyword evidence="2" id="KW-0808">Transferase</keyword>
<dbReference type="InterPro" id="IPR001173">
    <property type="entry name" value="Glyco_trans_2-like"/>
</dbReference>
<dbReference type="CDD" id="cd00761">
    <property type="entry name" value="Glyco_tranf_GTA_type"/>
    <property type="match status" value="1"/>
</dbReference>
<gene>
    <name evidence="2" type="ORF">HMPREF9446_00463</name>
</gene>
<protein>
    <submittedName>
        <fullName evidence="2">Glycosyltransferase, group 2 family protein</fullName>
    </submittedName>
</protein>
<sequence>MHMNPLLTIVIPTRNREYYCIEAIKNILAHDNKNFELVIQDNSDSNKVEKFVAEIDDSRLLYNHVIGRINSVTNMDYALSMATGEYVVMIGDDDTVLSCIFDVAVWAKDNGYLCVSPSYQLKYSWPDKLIGESGTLLWRKGTLKTKTLNGEKQLKRLLKNGIINYSSYLLPKVYHGIVKNDILQKIKKITGHYIGGLSPDIYLAVAASILCREYVVIDYPITVAGACPRSSTAESHKGGHRGELSSAPHLFGRQYHWDRRIPELYSVETIWAESALKAIIELKRSDLLPKFSQGCFLAGLIGNNLSLFPLIRDKVKSMDRQRNRISILLSFFLFLNRKAMIRLSRRMFKVNEYRILNIPNISIAIEKYDKMLKVNG</sequence>
<proteinExistence type="predicted"/>
<keyword evidence="3" id="KW-1185">Reference proteome</keyword>
<name>F3PP23_9BACE</name>
<dbReference type="Pfam" id="PF00535">
    <property type="entry name" value="Glycos_transf_2"/>
    <property type="match status" value="1"/>
</dbReference>
<dbReference type="HOGENOM" id="CLU_060966_0_0_10"/>
<organism evidence="2 3">
    <name type="scientific">Bacteroides fluxus YIT 12057</name>
    <dbReference type="NCBI Taxonomy" id="763034"/>
    <lineage>
        <taxon>Bacteria</taxon>
        <taxon>Pseudomonadati</taxon>
        <taxon>Bacteroidota</taxon>
        <taxon>Bacteroidia</taxon>
        <taxon>Bacteroidales</taxon>
        <taxon>Bacteroidaceae</taxon>
        <taxon>Bacteroides</taxon>
    </lineage>
</organism>
<dbReference type="SUPFAM" id="SSF53448">
    <property type="entry name" value="Nucleotide-diphospho-sugar transferases"/>
    <property type="match status" value="1"/>
</dbReference>
<comment type="caution">
    <text evidence="2">The sequence shown here is derived from an EMBL/GenBank/DDBJ whole genome shotgun (WGS) entry which is preliminary data.</text>
</comment>
<dbReference type="Proteomes" id="UP000003416">
    <property type="component" value="Unassembled WGS sequence"/>
</dbReference>
<accession>F3PP23</accession>
<dbReference type="InterPro" id="IPR029044">
    <property type="entry name" value="Nucleotide-diphossugar_trans"/>
</dbReference>
<dbReference type="GO" id="GO:0016740">
    <property type="term" value="F:transferase activity"/>
    <property type="evidence" value="ECO:0007669"/>
    <property type="project" value="UniProtKB-KW"/>
</dbReference>
<dbReference type="Gene3D" id="3.90.550.10">
    <property type="entry name" value="Spore Coat Polysaccharide Biosynthesis Protein SpsA, Chain A"/>
    <property type="match status" value="1"/>
</dbReference>
<evidence type="ECO:0000313" key="3">
    <source>
        <dbReference type="Proteomes" id="UP000003416"/>
    </source>
</evidence>
<evidence type="ECO:0000313" key="2">
    <source>
        <dbReference type="EMBL" id="EGF59391.1"/>
    </source>
</evidence>